<dbReference type="GO" id="GO:0005874">
    <property type="term" value="C:microtubule"/>
    <property type="evidence" value="ECO:0007669"/>
    <property type="project" value="TreeGrafter"/>
</dbReference>
<dbReference type="CDD" id="cd23767">
    <property type="entry name" value="IQCD"/>
    <property type="match status" value="1"/>
</dbReference>
<feature type="compositionally biased region" description="Basic and acidic residues" evidence="1">
    <location>
        <begin position="298"/>
        <end position="308"/>
    </location>
</feature>
<dbReference type="PROSITE" id="PS50309">
    <property type="entry name" value="DC"/>
    <property type="match status" value="2"/>
</dbReference>
<dbReference type="AlphaFoldDB" id="A0A8S4MZJ7"/>
<reference evidence="3" key="1">
    <citation type="submission" date="2022-03" db="EMBL/GenBank/DDBJ databases">
        <authorList>
            <person name="Martin C."/>
        </authorList>
    </citation>
    <scope>NUCLEOTIDE SEQUENCE</scope>
</reference>
<feature type="domain" description="Doublecortin" evidence="2">
    <location>
        <begin position="11"/>
        <end position="94"/>
    </location>
</feature>
<feature type="compositionally biased region" description="Basic residues" evidence="1">
    <location>
        <begin position="383"/>
        <end position="399"/>
    </location>
</feature>
<feature type="compositionally biased region" description="Polar residues" evidence="1">
    <location>
        <begin position="509"/>
        <end position="519"/>
    </location>
</feature>
<comment type="caution">
    <text evidence="3">The sequence shown here is derived from an EMBL/GenBank/DDBJ whole genome shotgun (WGS) entry which is preliminary data.</text>
</comment>
<feature type="domain" description="Doublecortin" evidence="2">
    <location>
        <begin position="133"/>
        <end position="216"/>
    </location>
</feature>
<dbReference type="PANTHER" id="PTHR23004">
    <property type="entry name" value="DOUBLECORTIN DOMAIN CONTAINING 2"/>
    <property type="match status" value="1"/>
</dbReference>
<dbReference type="Pfam" id="PF00612">
    <property type="entry name" value="IQ"/>
    <property type="match status" value="1"/>
</dbReference>
<dbReference type="InterPro" id="IPR003533">
    <property type="entry name" value="Doublecortin_dom"/>
</dbReference>
<feature type="non-terminal residue" evidence="3">
    <location>
        <position position="519"/>
    </location>
</feature>
<organism evidence="3 4">
    <name type="scientific">Owenia fusiformis</name>
    <name type="common">Polychaete worm</name>
    <dbReference type="NCBI Taxonomy" id="6347"/>
    <lineage>
        <taxon>Eukaryota</taxon>
        <taxon>Metazoa</taxon>
        <taxon>Spiralia</taxon>
        <taxon>Lophotrochozoa</taxon>
        <taxon>Annelida</taxon>
        <taxon>Polychaeta</taxon>
        <taxon>Sedentaria</taxon>
        <taxon>Canalipalpata</taxon>
        <taxon>Sabellida</taxon>
        <taxon>Oweniida</taxon>
        <taxon>Oweniidae</taxon>
        <taxon>Owenia</taxon>
    </lineage>
</organism>
<dbReference type="Gene3D" id="3.10.20.230">
    <property type="entry name" value="Doublecortin domain"/>
    <property type="match status" value="2"/>
</dbReference>
<dbReference type="EMBL" id="CAIIXF020000001">
    <property type="protein sequence ID" value="CAH1774297.1"/>
    <property type="molecule type" value="Genomic_DNA"/>
</dbReference>
<evidence type="ECO:0000256" key="1">
    <source>
        <dbReference type="SAM" id="MobiDB-lite"/>
    </source>
</evidence>
<sequence>MALQAIPETAKTVNIYRNGDTHYTGKKFVVNKKQLKTFDAFLNNVTIGIRAPFGAVRRIHTPTGRHLVKDIDELEQGQNYVATGLERFKKLQYLEISEVPKKSTSPRFPEVRPVEHSRIKVSGRFRKIRTEVTPILVYANGDALRAPARILLRANEMRSWQQILNVITDKVELRTGATRWIYSMDGQVVTRPSDLEKEGKYVAVGSEKNFKELPYTEDKVPYMSGAASPRQQQKYSPGKLPPIKRVRKSDGGTNSTRNSTGSSETSDKSKAKSKRVSPKKEDDQVFHAKPVKHKRTTRQVDLDKDEGGVFKARHVRDRDAREIEESKDTRVDLPIDQVEAEEIKDEEIEDTSKSISSDKELKKNPSDEKDKDLAAIKIQSGYRGHKARKQYKARKVEKHVKKERDTPPVRSSNPVPPVKPTAKQHDQPKIGQKKYAVLPPIGSTGTPDSADISSNNTPDINNSDDAPDNAQDNTPDDSQLKKAQDKVEDDDNANNSNNLQPEEVVDLNATYNKSSPTFQ</sequence>
<dbReference type="Gene3D" id="1.20.5.190">
    <property type="match status" value="1"/>
</dbReference>
<dbReference type="SMART" id="SM00537">
    <property type="entry name" value="DCX"/>
    <property type="match status" value="2"/>
</dbReference>
<feature type="compositionally biased region" description="Basic and acidic residues" evidence="1">
    <location>
        <begin position="350"/>
        <end position="374"/>
    </location>
</feature>
<evidence type="ECO:0000313" key="4">
    <source>
        <dbReference type="Proteomes" id="UP000749559"/>
    </source>
</evidence>
<dbReference type="InterPro" id="IPR000048">
    <property type="entry name" value="IQ_motif_EF-hand-BS"/>
</dbReference>
<dbReference type="OrthoDB" id="1738954at2759"/>
<dbReference type="PANTHER" id="PTHR23004:SF11">
    <property type="entry name" value="PROTEIN RPI-1"/>
    <property type="match status" value="1"/>
</dbReference>
<feature type="compositionally biased region" description="Low complexity" evidence="1">
    <location>
        <begin position="251"/>
        <end position="264"/>
    </location>
</feature>
<feature type="compositionally biased region" description="Basic and acidic residues" evidence="1">
    <location>
        <begin position="316"/>
        <end position="333"/>
    </location>
</feature>
<protein>
    <recommendedName>
        <fullName evidence="2">Doublecortin domain-containing protein</fullName>
    </recommendedName>
</protein>
<dbReference type="GO" id="GO:0005815">
    <property type="term" value="C:microtubule organizing center"/>
    <property type="evidence" value="ECO:0007669"/>
    <property type="project" value="TreeGrafter"/>
</dbReference>
<feature type="region of interest" description="Disordered" evidence="1">
    <location>
        <begin position="221"/>
        <end position="519"/>
    </location>
</feature>
<evidence type="ECO:0000259" key="2">
    <source>
        <dbReference type="PROSITE" id="PS50309"/>
    </source>
</evidence>
<dbReference type="CDD" id="cd17071">
    <property type="entry name" value="DCX1_DCDC2_like"/>
    <property type="match status" value="1"/>
</dbReference>
<dbReference type="SUPFAM" id="SSF89837">
    <property type="entry name" value="Doublecortin (DC)"/>
    <property type="match status" value="2"/>
</dbReference>
<evidence type="ECO:0000313" key="3">
    <source>
        <dbReference type="EMBL" id="CAH1774297.1"/>
    </source>
</evidence>
<dbReference type="GO" id="GO:0035556">
    <property type="term" value="P:intracellular signal transduction"/>
    <property type="evidence" value="ECO:0007669"/>
    <property type="project" value="InterPro"/>
</dbReference>
<accession>A0A8S4MZJ7</accession>
<dbReference type="SMART" id="SM00015">
    <property type="entry name" value="IQ"/>
    <property type="match status" value="1"/>
</dbReference>
<keyword evidence="4" id="KW-1185">Reference proteome</keyword>
<feature type="compositionally biased region" description="Polar residues" evidence="1">
    <location>
        <begin position="443"/>
        <end position="477"/>
    </location>
</feature>
<gene>
    <name evidence="3" type="ORF">OFUS_LOCUS1789</name>
</gene>
<dbReference type="InterPro" id="IPR036572">
    <property type="entry name" value="Doublecortin_dom_sf"/>
</dbReference>
<dbReference type="Proteomes" id="UP000749559">
    <property type="component" value="Unassembled WGS sequence"/>
</dbReference>
<name>A0A8S4MZJ7_OWEFU</name>
<dbReference type="PROSITE" id="PS50096">
    <property type="entry name" value="IQ"/>
    <property type="match status" value="1"/>
</dbReference>
<proteinExistence type="predicted"/>
<dbReference type="Pfam" id="PF03607">
    <property type="entry name" value="DCX"/>
    <property type="match status" value="2"/>
</dbReference>
<feature type="compositionally biased region" description="Acidic residues" evidence="1">
    <location>
        <begin position="338"/>
        <end position="349"/>
    </location>
</feature>